<dbReference type="EMBL" id="GGEC01066713">
    <property type="protein sequence ID" value="MBX47197.1"/>
    <property type="molecule type" value="Transcribed_RNA"/>
</dbReference>
<proteinExistence type="predicted"/>
<sequence length="24" mass="2722">MSLDFIQKGRGRGKNKLFTKTAKP</sequence>
<name>A0A2P2NXF5_RHIMU</name>
<organism evidence="2">
    <name type="scientific">Rhizophora mucronata</name>
    <name type="common">Asiatic mangrove</name>
    <dbReference type="NCBI Taxonomy" id="61149"/>
    <lineage>
        <taxon>Eukaryota</taxon>
        <taxon>Viridiplantae</taxon>
        <taxon>Streptophyta</taxon>
        <taxon>Embryophyta</taxon>
        <taxon>Tracheophyta</taxon>
        <taxon>Spermatophyta</taxon>
        <taxon>Magnoliopsida</taxon>
        <taxon>eudicotyledons</taxon>
        <taxon>Gunneridae</taxon>
        <taxon>Pentapetalae</taxon>
        <taxon>rosids</taxon>
        <taxon>fabids</taxon>
        <taxon>Malpighiales</taxon>
        <taxon>Rhizophoraceae</taxon>
        <taxon>Rhizophora</taxon>
    </lineage>
</organism>
<feature type="region of interest" description="Disordered" evidence="1">
    <location>
        <begin position="1"/>
        <end position="24"/>
    </location>
</feature>
<dbReference type="AlphaFoldDB" id="A0A2P2NXF5"/>
<feature type="compositionally biased region" description="Basic residues" evidence="1">
    <location>
        <begin position="9"/>
        <end position="24"/>
    </location>
</feature>
<evidence type="ECO:0000313" key="2">
    <source>
        <dbReference type="EMBL" id="MBX47197.1"/>
    </source>
</evidence>
<evidence type="ECO:0000256" key="1">
    <source>
        <dbReference type="SAM" id="MobiDB-lite"/>
    </source>
</evidence>
<reference evidence="2" key="1">
    <citation type="submission" date="2018-02" db="EMBL/GenBank/DDBJ databases">
        <title>Rhizophora mucronata_Transcriptome.</title>
        <authorList>
            <person name="Meera S.P."/>
            <person name="Sreeshan A."/>
            <person name="Augustine A."/>
        </authorList>
    </citation>
    <scope>NUCLEOTIDE SEQUENCE</scope>
    <source>
        <tissue evidence="2">Leaf</tissue>
    </source>
</reference>
<protein>
    <submittedName>
        <fullName evidence="2">Uncharacterized protein</fullName>
    </submittedName>
</protein>
<accession>A0A2P2NXF5</accession>